<comment type="pathway">
    <text evidence="1">Cofactor biosynthesis; coenzyme A biosynthesis.</text>
</comment>
<keyword evidence="1" id="KW-0067">ATP-binding</keyword>
<gene>
    <name evidence="3" type="ORF">HA237_06785</name>
    <name evidence="4" type="ORF">J4224_04675</name>
</gene>
<dbReference type="GO" id="GO:0005524">
    <property type="term" value="F:ATP binding"/>
    <property type="evidence" value="ECO:0007669"/>
    <property type="project" value="UniProtKB-KW"/>
</dbReference>
<dbReference type="EC" id="2.7.1.169" evidence="1"/>
<dbReference type="Proteomes" id="UP000577419">
    <property type="component" value="Unassembled WGS sequence"/>
</dbReference>
<feature type="domain" description="GHMP kinase N-terminal" evidence="2">
    <location>
        <begin position="76"/>
        <end position="139"/>
    </location>
</feature>
<organism evidence="3 5">
    <name type="scientific">Candidatus Iainarchaeum sp</name>
    <dbReference type="NCBI Taxonomy" id="3101447"/>
    <lineage>
        <taxon>Archaea</taxon>
        <taxon>Candidatus Iainarchaeota</taxon>
        <taxon>Candidatus Iainarchaeia</taxon>
        <taxon>Candidatus Iainarchaeales</taxon>
        <taxon>Candidatus Iainarchaeaceae</taxon>
        <taxon>Candidatus Iainarchaeum</taxon>
    </lineage>
</organism>
<dbReference type="SUPFAM" id="SSF54211">
    <property type="entry name" value="Ribosomal protein S5 domain 2-like"/>
    <property type="match status" value="1"/>
</dbReference>
<sequence>MNATALSPGHITGFFRIFSNGSTGAGFNISKGAITRVDVNPSAKNKVVVLINGRESEAKTSRNVAESFLSKQKKKFYVKVLHSIELPIGYGLGLSGAGALSLSMALNEALSTKLPQKKALEIAKKAEISAGTGLGDVIAEQHHGLMMGKKPYPSKKVEIIPIKENFAVLGFFSPIKTSNIIRNSEWKQKINKAGEKAMQKFGRKKNFSTFIECCREFTIETGLASRAVERFMEKVPDSSQAMLGQTVFALTNNPTKTGKEFKKHCRRVAVTKIAGKGAMVL</sequence>
<dbReference type="Pfam" id="PF00288">
    <property type="entry name" value="GHMP_kinases_N"/>
    <property type="match status" value="1"/>
</dbReference>
<reference evidence="5" key="1">
    <citation type="journal article" date="2020" name="bioRxiv">
        <title>A rank-normalized archaeal taxonomy based on genome phylogeny resolves widespread incomplete and uneven classifications.</title>
        <authorList>
            <person name="Rinke C."/>
            <person name="Chuvochina M."/>
            <person name="Mussig A.J."/>
            <person name="Chaumeil P.-A."/>
            <person name="Waite D.W."/>
            <person name="Whitman W.B."/>
            <person name="Parks D.H."/>
            <person name="Hugenholtz P."/>
        </authorList>
    </citation>
    <scope>NUCLEOTIDE SEQUENCE [LARGE SCALE GENOMIC DNA]</scope>
</reference>
<comment type="catalytic activity">
    <reaction evidence="1">
        <text>(R)-pantoate + ATP = (R)-4-phosphopantoate + ADP + H(+)</text>
        <dbReference type="Rhea" id="RHEA:28246"/>
        <dbReference type="ChEBI" id="CHEBI:15378"/>
        <dbReference type="ChEBI" id="CHEBI:15980"/>
        <dbReference type="ChEBI" id="CHEBI:30616"/>
        <dbReference type="ChEBI" id="CHEBI:61294"/>
        <dbReference type="ChEBI" id="CHEBI:456216"/>
        <dbReference type="EC" id="2.7.1.169"/>
    </reaction>
</comment>
<proteinExistence type="inferred from homology"/>
<dbReference type="EMBL" id="JAGVWF010000067">
    <property type="protein sequence ID" value="MBS3059688.1"/>
    <property type="molecule type" value="Genomic_DNA"/>
</dbReference>
<comment type="caution">
    <text evidence="3">The sequence shown here is derived from an EMBL/GenBank/DDBJ whole genome shotgun (WGS) entry which is preliminary data.</text>
</comment>
<evidence type="ECO:0000256" key="1">
    <source>
        <dbReference type="HAMAP-Rule" id="MF_02223"/>
    </source>
</evidence>
<dbReference type="PANTHER" id="PTHR42282:SF1">
    <property type="entry name" value="PANTOATE KINASE"/>
    <property type="match status" value="1"/>
</dbReference>
<dbReference type="Gene3D" id="3.30.230.10">
    <property type="match status" value="1"/>
</dbReference>
<dbReference type="InterPro" id="IPR020568">
    <property type="entry name" value="Ribosomal_Su5_D2-typ_SF"/>
</dbReference>
<dbReference type="InterPro" id="IPR014721">
    <property type="entry name" value="Ribsml_uS5_D2-typ_fold_subgr"/>
</dbReference>
<accession>A0A7J4IW32</accession>
<dbReference type="Proteomes" id="UP000683213">
    <property type="component" value="Unassembled WGS sequence"/>
</dbReference>
<evidence type="ECO:0000313" key="4">
    <source>
        <dbReference type="EMBL" id="MBS3059688.1"/>
    </source>
</evidence>
<evidence type="ECO:0000313" key="5">
    <source>
        <dbReference type="Proteomes" id="UP000577419"/>
    </source>
</evidence>
<keyword evidence="1" id="KW-0418">Kinase</keyword>
<reference evidence="4" key="2">
    <citation type="submission" date="2021-03" db="EMBL/GenBank/DDBJ databases">
        <authorList>
            <person name="Jaffe A."/>
        </authorList>
    </citation>
    <scope>NUCLEOTIDE SEQUENCE</scope>
    <source>
        <strain evidence="4">RIFCSPHIGHO2_01_FULL_GW2011_AR10_43_9</strain>
    </source>
</reference>
<dbReference type="AlphaFoldDB" id="A0A7J4IW32"/>
<keyword evidence="1" id="KW-0808">Transferase</keyword>
<dbReference type="UniPathway" id="UPA00241"/>
<protein>
    <recommendedName>
        <fullName evidence="1">Pantoate kinase</fullName>
        <shortName evidence="1">PoK</shortName>
        <ecNumber evidence="1">2.7.1.169</ecNumber>
    </recommendedName>
</protein>
<name>A0A7J4IW32_9ARCH</name>
<evidence type="ECO:0000259" key="2">
    <source>
        <dbReference type="Pfam" id="PF00288"/>
    </source>
</evidence>
<dbReference type="EMBL" id="DUFG01000036">
    <property type="protein sequence ID" value="HIH09030.1"/>
    <property type="molecule type" value="Genomic_DNA"/>
</dbReference>
<dbReference type="InterPro" id="IPR012043">
    <property type="entry name" value="PoK"/>
</dbReference>
<dbReference type="PANTHER" id="PTHR42282">
    <property type="entry name" value="PANTOATE KINASE-RELATED"/>
    <property type="match status" value="1"/>
</dbReference>
<dbReference type="GO" id="GO:0015937">
    <property type="term" value="P:coenzyme A biosynthetic process"/>
    <property type="evidence" value="ECO:0007669"/>
    <property type="project" value="UniProtKB-UniRule"/>
</dbReference>
<comment type="function">
    <text evidence="1">Phosphorylates (R)-pantoate to form (R)-4-phosphopantoate in the CoA biosynthesis pathway.</text>
</comment>
<dbReference type="PIRSF" id="PIRSF016896">
    <property type="entry name" value="GHMP_arc_MJ0969"/>
    <property type="match status" value="1"/>
</dbReference>
<dbReference type="InterPro" id="IPR006204">
    <property type="entry name" value="GHMP_kinase_N_dom"/>
</dbReference>
<dbReference type="GO" id="GO:0016301">
    <property type="term" value="F:kinase activity"/>
    <property type="evidence" value="ECO:0007669"/>
    <property type="project" value="UniProtKB-UniRule"/>
</dbReference>
<dbReference type="HAMAP" id="MF_02223">
    <property type="entry name" value="Pantoate_kinase"/>
    <property type="match status" value="1"/>
</dbReference>
<keyword evidence="1" id="KW-0547">Nucleotide-binding</keyword>
<comment type="similarity">
    <text evidence="1">Belongs to the GHMP kinase family. PoK subfamily.</text>
</comment>
<reference evidence="4" key="3">
    <citation type="submission" date="2021-05" db="EMBL/GenBank/DDBJ databases">
        <title>Protein family content uncovers lineage relationships and bacterial pathway maintenance mechanisms in DPANN archaea.</title>
        <authorList>
            <person name="Castelle C.J."/>
            <person name="Meheust R."/>
            <person name="Jaffe A.L."/>
            <person name="Seitz K."/>
            <person name="Gong X."/>
            <person name="Baker B.J."/>
            <person name="Banfield J.F."/>
        </authorList>
    </citation>
    <scope>NUCLEOTIDE SEQUENCE</scope>
    <source>
        <strain evidence="4">RIFCSPHIGHO2_01_FULL_GW2011_AR10_43_9</strain>
    </source>
</reference>
<keyword evidence="1" id="KW-0173">Coenzyme A biosynthesis</keyword>
<evidence type="ECO:0000313" key="3">
    <source>
        <dbReference type="EMBL" id="HIH09030.1"/>
    </source>
</evidence>